<proteinExistence type="predicted"/>
<dbReference type="PhylomeDB" id="B3P6J7"/>
<keyword evidence="2" id="KW-0732">Signal</keyword>
<dbReference type="HOGENOM" id="CLU_1050785_0_0_1"/>
<evidence type="ECO:0000313" key="3">
    <source>
        <dbReference type="EMBL" id="EDV53667.1"/>
    </source>
</evidence>
<accession>B3P6J7</accession>
<reference evidence="3 4" key="1">
    <citation type="journal article" date="2007" name="Nature">
        <title>Evolution of genes and genomes on the Drosophila phylogeny.</title>
        <authorList>
            <consortium name="Drosophila 12 Genomes Consortium"/>
            <person name="Clark A.G."/>
            <person name="Eisen M.B."/>
            <person name="Smith D.R."/>
            <person name="Bergman C.M."/>
            <person name="Oliver B."/>
            <person name="Markow T.A."/>
            <person name="Kaufman T.C."/>
            <person name="Kellis M."/>
            <person name="Gelbart W."/>
            <person name="Iyer V.N."/>
            <person name="Pollard D.A."/>
            <person name="Sackton T.B."/>
            <person name="Larracuente A.M."/>
            <person name="Singh N.D."/>
            <person name="Abad J.P."/>
            <person name="Abt D.N."/>
            <person name="Adryan B."/>
            <person name="Aguade M."/>
            <person name="Akashi H."/>
            <person name="Anderson W.W."/>
            <person name="Aquadro C.F."/>
            <person name="Ardell D.H."/>
            <person name="Arguello R."/>
            <person name="Artieri C.G."/>
            <person name="Barbash D.A."/>
            <person name="Barker D."/>
            <person name="Barsanti P."/>
            <person name="Batterham P."/>
            <person name="Batzoglou S."/>
            <person name="Begun D."/>
            <person name="Bhutkar A."/>
            <person name="Blanco E."/>
            <person name="Bosak S.A."/>
            <person name="Bradley R.K."/>
            <person name="Brand A.D."/>
            <person name="Brent M.R."/>
            <person name="Brooks A.N."/>
            <person name="Brown R.H."/>
            <person name="Butlin R.K."/>
            <person name="Caggese C."/>
            <person name="Calvi B.R."/>
            <person name="Bernardo de Carvalho A."/>
            <person name="Caspi A."/>
            <person name="Castrezana S."/>
            <person name="Celniker S.E."/>
            <person name="Chang J.L."/>
            <person name="Chapple C."/>
            <person name="Chatterji S."/>
            <person name="Chinwalla A."/>
            <person name="Civetta A."/>
            <person name="Clifton S.W."/>
            <person name="Comeron J.M."/>
            <person name="Costello J.C."/>
            <person name="Coyne J.A."/>
            <person name="Daub J."/>
            <person name="David R.G."/>
            <person name="Delcher A.L."/>
            <person name="Delehaunty K."/>
            <person name="Do C.B."/>
            <person name="Ebling H."/>
            <person name="Edwards K."/>
            <person name="Eickbush T."/>
            <person name="Evans J.D."/>
            <person name="Filipski A."/>
            <person name="Findeiss S."/>
            <person name="Freyhult E."/>
            <person name="Fulton L."/>
            <person name="Fulton R."/>
            <person name="Garcia A.C."/>
            <person name="Gardiner A."/>
            <person name="Garfield D.A."/>
            <person name="Garvin B.E."/>
            <person name="Gibson G."/>
            <person name="Gilbert D."/>
            <person name="Gnerre S."/>
            <person name="Godfrey J."/>
            <person name="Good R."/>
            <person name="Gotea V."/>
            <person name="Gravely B."/>
            <person name="Greenberg A.J."/>
            <person name="Griffiths-Jones S."/>
            <person name="Gross S."/>
            <person name="Guigo R."/>
            <person name="Gustafson E.A."/>
            <person name="Haerty W."/>
            <person name="Hahn M.W."/>
            <person name="Halligan D.L."/>
            <person name="Halpern A.L."/>
            <person name="Halter G.M."/>
            <person name="Han M.V."/>
            <person name="Heger A."/>
            <person name="Hillier L."/>
            <person name="Hinrichs A.S."/>
            <person name="Holmes I."/>
            <person name="Hoskins R.A."/>
            <person name="Hubisz M.J."/>
            <person name="Hultmark D."/>
            <person name="Huntley M.A."/>
            <person name="Jaffe D.B."/>
            <person name="Jagadeeshan S."/>
            <person name="Jeck W.R."/>
            <person name="Johnson J."/>
            <person name="Jones C.D."/>
            <person name="Jordan W.C."/>
            <person name="Karpen G.H."/>
            <person name="Kataoka E."/>
            <person name="Keightley P.D."/>
            <person name="Kheradpour P."/>
            <person name="Kirkness E.F."/>
            <person name="Koerich L.B."/>
            <person name="Kristiansen K."/>
            <person name="Kudrna D."/>
            <person name="Kulathinal R.J."/>
            <person name="Kumar S."/>
            <person name="Kwok R."/>
            <person name="Lander E."/>
            <person name="Langley C.H."/>
            <person name="Lapoint R."/>
            <person name="Lazzaro B.P."/>
            <person name="Lee S.J."/>
            <person name="Levesque L."/>
            <person name="Li R."/>
            <person name="Lin C.F."/>
            <person name="Lin M.F."/>
            <person name="Lindblad-Toh K."/>
            <person name="Llopart A."/>
            <person name="Long M."/>
            <person name="Low L."/>
            <person name="Lozovsky E."/>
            <person name="Lu J."/>
            <person name="Luo M."/>
            <person name="Machado C.A."/>
            <person name="Makalowski W."/>
            <person name="Marzo M."/>
            <person name="Matsuda M."/>
            <person name="Matzkin L."/>
            <person name="McAllister B."/>
            <person name="McBride C.S."/>
            <person name="McKernan B."/>
            <person name="McKernan K."/>
            <person name="Mendez-Lago M."/>
            <person name="Minx P."/>
            <person name="Mollenhauer M.U."/>
            <person name="Montooth K."/>
            <person name="Mount S.M."/>
            <person name="Mu X."/>
            <person name="Myers E."/>
            <person name="Negre B."/>
            <person name="Newfeld S."/>
            <person name="Nielsen R."/>
            <person name="Noor M.A."/>
            <person name="O'Grady P."/>
            <person name="Pachter L."/>
            <person name="Papaceit M."/>
            <person name="Parisi M.J."/>
            <person name="Parisi M."/>
            <person name="Parts L."/>
            <person name="Pedersen J.S."/>
            <person name="Pesole G."/>
            <person name="Phillippy A.M."/>
            <person name="Ponting C.P."/>
            <person name="Pop M."/>
            <person name="Porcelli D."/>
            <person name="Powell J.R."/>
            <person name="Prohaska S."/>
            <person name="Pruitt K."/>
            <person name="Puig M."/>
            <person name="Quesneville H."/>
            <person name="Ram K.R."/>
            <person name="Rand D."/>
            <person name="Rasmussen M.D."/>
            <person name="Reed L.K."/>
            <person name="Reenan R."/>
            <person name="Reily A."/>
            <person name="Remington K.A."/>
            <person name="Rieger T.T."/>
            <person name="Ritchie M.G."/>
            <person name="Robin C."/>
            <person name="Rogers Y.H."/>
            <person name="Rohde C."/>
            <person name="Rozas J."/>
            <person name="Rubenfield M.J."/>
            <person name="Ruiz A."/>
            <person name="Russo S."/>
            <person name="Salzberg S.L."/>
            <person name="Sanchez-Gracia A."/>
            <person name="Saranga D.J."/>
            <person name="Sato H."/>
            <person name="Schaeffer S.W."/>
            <person name="Schatz M.C."/>
            <person name="Schlenke T."/>
            <person name="Schwartz R."/>
            <person name="Segarra C."/>
            <person name="Singh R.S."/>
            <person name="Sirot L."/>
            <person name="Sirota M."/>
            <person name="Sisneros N.B."/>
            <person name="Smith C.D."/>
            <person name="Smith T.F."/>
            <person name="Spieth J."/>
            <person name="Stage D.E."/>
            <person name="Stark A."/>
            <person name="Stephan W."/>
            <person name="Strausberg R.L."/>
            <person name="Strempel S."/>
            <person name="Sturgill D."/>
            <person name="Sutton G."/>
            <person name="Sutton G.G."/>
            <person name="Tao W."/>
            <person name="Teichmann S."/>
            <person name="Tobari Y.N."/>
            <person name="Tomimura Y."/>
            <person name="Tsolas J.M."/>
            <person name="Valente V.L."/>
            <person name="Venter E."/>
            <person name="Venter J.C."/>
            <person name="Vicario S."/>
            <person name="Vieira F.G."/>
            <person name="Vilella A.J."/>
            <person name="Villasante A."/>
            <person name="Walenz B."/>
            <person name="Wang J."/>
            <person name="Wasserman M."/>
            <person name="Watts T."/>
            <person name="Wilson D."/>
            <person name="Wilson R.K."/>
            <person name="Wing R.A."/>
            <person name="Wolfner M.F."/>
            <person name="Wong A."/>
            <person name="Wong G.K."/>
            <person name="Wu C.I."/>
            <person name="Wu G."/>
            <person name="Yamamoto D."/>
            <person name="Yang H.P."/>
            <person name="Yang S.P."/>
            <person name="Yorke J.A."/>
            <person name="Yoshida K."/>
            <person name="Zdobnov E."/>
            <person name="Zhang P."/>
            <person name="Zhang Y."/>
            <person name="Zimin A.V."/>
            <person name="Baldwin J."/>
            <person name="Abdouelleil A."/>
            <person name="Abdulkadir J."/>
            <person name="Abebe A."/>
            <person name="Abera B."/>
            <person name="Abreu J."/>
            <person name="Acer S.C."/>
            <person name="Aftuck L."/>
            <person name="Alexander A."/>
            <person name="An P."/>
            <person name="Anderson E."/>
            <person name="Anderson S."/>
            <person name="Arachi H."/>
            <person name="Azer M."/>
            <person name="Bachantsang P."/>
            <person name="Barry A."/>
            <person name="Bayul T."/>
            <person name="Berlin A."/>
            <person name="Bessette D."/>
            <person name="Bloom T."/>
            <person name="Blye J."/>
            <person name="Boguslavskiy L."/>
            <person name="Bonnet C."/>
            <person name="Boukhgalter B."/>
            <person name="Bourzgui I."/>
            <person name="Brown A."/>
            <person name="Cahill P."/>
            <person name="Channer S."/>
            <person name="Cheshatsang Y."/>
            <person name="Chuda L."/>
            <person name="Citroen M."/>
            <person name="Collymore A."/>
            <person name="Cooke P."/>
            <person name="Costello M."/>
            <person name="D'Aco K."/>
            <person name="Daza R."/>
            <person name="De Haan G."/>
            <person name="DeGray S."/>
            <person name="DeMaso C."/>
            <person name="Dhargay N."/>
            <person name="Dooley K."/>
            <person name="Dooley E."/>
            <person name="Doricent M."/>
            <person name="Dorje P."/>
            <person name="Dorjee K."/>
            <person name="Dupes A."/>
            <person name="Elong R."/>
            <person name="Falk J."/>
            <person name="Farina A."/>
            <person name="Faro S."/>
            <person name="Ferguson D."/>
            <person name="Fisher S."/>
            <person name="Foley C.D."/>
            <person name="Franke A."/>
            <person name="Friedrich D."/>
            <person name="Gadbois L."/>
            <person name="Gearin G."/>
            <person name="Gearin C.R."/>
            <person name="Giannoukos G."/>
            <person name="Goode T."/>
            <person name="Graham J."/>
            <person name="Grandbois E."/>
            <person name="Grewal S."/>
            <person name="Gyaltsen K."/>
            <person name="Hafez N."/>
            <person name="Hagos B."/>
            <person name="Hall J."/>
            <person name="Henson C."/>
            <person name="Hollinger A."/>
            <person name="Honan T."/>
            <person name="Huard M.D."/>
            <person name="Hughes L."/>
            <person name="Hurhula B."/>
            <person name="Husby M.E."/>
            <person name="Kamat A."/>
            <person name="Kanga B."/>
            <person name="Kashin S."/>
            <person name="Khazanovich D."/>
            <person name="Kisner P."/>
            <person name="Lance K."/>
            <person name="Lara M."/>
            <person name="Lee W."/>
            <person name="Lennon N."/>
            <person name="Letendre F."/>
            <person name="LeVine R."/>
            <person name="Lipovsky A."/>
            <person name="Liu X."/>
            <person name="Liu J."/>
            <person name="Liu S."/>
            <person name="Lokyitsang T."/>
            <person name="Lokyitsang Y."/>
            <person name="Lubonja R."/>
            <person name="Lui A."/>
            <person name="MacDonald P."/>
            <person name="Magnisalis V."/>
            <person name="Maru K."/>
            <person name="Matthews C."/>
            <person name="McCusker W."/>
            <person name="McDonough S."/>
            <person name="Mehta T."/>
            <person name="Meldrim J."/>
            <person name="Meneus L."/>
            <person name="Mihai O."/>
            <person name="Mihalev A."/>
            <person name="Mihova T."/>
            <person name="Mittelman R."/>
            <person name="Mlenga V."/>
            <person name="Montmayeur A."/>
            <person name="Mulrain L."/>
            <person name="Navidi A."/>
            <person name="Naylor J."/>
            <person name="Negash T."/>
            <person name="Nguyen T."/>
            <person name="Nguyen N."/>
            <person name="Nicol R."/>
            <person name="Norbu C."/>
            <person name="Norbu N."/>
            <person name="Novod N."/>
            <person name="O'Neill B."/>
            <person name="Osman S."/>
            <person name="Markiewicz E."/>
            <person name="Oyono O.L."/>
            <person name="Patti C."/>
            <person name="Phunkhang P."/>
            <person name="Pierre F."/>
            <person name="Priest M."/>
            <person name="Raghuraman S."/>
            <person name="Rege F."/>
            <person name="Reyes R."/>
            <person name="Rise C."/>
            <person name="Rogov P."/>
            <person name="Ross K."/>
            <person name="Ryan E."/>
            <person name="Settipalli S."/>
            <person name="Shea T."/>
            <person name="Sherpa N."/>
            <person name="Shi L."/>
            <person name="Shih D."/>
            <person name="Sparrow T."/>
            <person name="Spaulding J."/>
            <person name="Stalker J."/>
            <person name="Stange-Thomann N."/>
            <person name="Stavropoulos S."/>
            <person name="Stone C."/>
            <person name="Strader C."/>
            <person name="Tesfaye S."/>
            <person name="Thomson T."/>
            <person name="Thoulutsang Y."/>
            <person name="Thoulutsang D."/>
            <person name="Topham K."/>
            <person name="Topping I."/>
            <person name="Tsamla T."/>
            <person name="Vassiliev H."/>
            <person name="Vo A."/>
            <person name="Wangchuk T."/>
            <person name="Wangdi T."/>
            <person name="Weiand M."/>
            <person name="Wilkinson J."/>
            <person name="Wilson A."/>
            <person name="Yadav S."/>
            <person name="Young G."/>
            <person name="Yu Q."/>
            <person name="Zembek L."/>
            <person name="Zhong D."/>
            <person name="Zimmer A."/>
            <person name="Zwirko Z."/>
            <person name="Jaffe D.B."/>
            <person name="Alvarez P."/>
            <person name="Brockman W."/>
            <person name="Butler J."/>
            <person name="Chin C."/>
            <person name="Gnerre S."/>
            <person name="Grabherr M."/>
            <person name="Kleber M."/>
            <person name="Mauceli E."/>
            <person name="MacCallum I."/>
        </authorList>
    </citation>
    <scope>NUCLEOTIDE SEQUENCE [LARGE SCALE GENOMIC DNA]</scope>
    <source>
        <strain evidence="3 4">TSC#14021-0224.01</strain>
    </source>
</reference>
<dbReference type="EMBL" id="CH954182">
    <property type="protein sequence ID" value="EDV53667.1"/>
    <property type="molecule type" value="Genomic_DNA"/>
</dbReference>
<gene>
    <name evidence="3" type="primary">Dere\GG11404</name>
    <name evidence="3" type="ORF">Dere_GG11404</name>
</gene>
<feature type="signal peptide" evidence="2">
    <location>
        <begin position="1"/>
        <end position="19"/>
    </location>
</feature>
<evidence type="ECO:0000256" key="2">
    <source>
        <dbReference type="SAM" id="SignalP"/>
    </source>
</evidence>
<keyword evidence="4" id="KW-1185">Reference proteome</keyword>
<sequence length="262" mass="27639">MNLRVQTLAILGLVLGSHAGVPSLRRVVGSGRSSLGIDVEEPIGPQILIYSPGEATARSADQEPTFHEPQIREEVPDSELDKDSRKVPDYLYSNAIPMVNDQNVNYVVPQVAAFPVAYGPQLISNKNAISSNQANGLSYVVVPRVQLGFNVQGQSGFNWPGLNLLPTSLPGDSAAAEKEEPQPPTAYIPIPVPGPPGPPGPPGQRGPAGPPGPRGPRGPAGESGIISAQKPQSIWYTQAGSNNNNLNSKPQYNQPFSGGYQS</sequence>
<dbReference type="eggNOG" id="ENOG502TCUH">
    <property type="taxonomic scope" value="Eukaryota"/>
</dbReference>
<dbReference type="Gene3D" id="1.20.5.320">
    <property type="entry name" value="6-Phosphogluconate Dehydrogenase, domain 3"/>
    <property type="match status" value="1"/>
</dbReference>
<feature type="region of interest" description="Disordered" evidence="1">
    <location>
        <begin position="170"/>
        <end position="262"/>
    </location>
</feature>
<dbReference type="Proteomes" id="UP000008711">
    <property type="component" value="Unassembled WGS sequence"/>
</dbReference>
<feature type="compositionally biased region" description="Pro residues" evidence="1">
    <location>
        <begin position="182"/>
        <end position="216"/>
    </location>
</feature>
<dbReference type="OrthoDB" id="8037025at2759"/>
<organism evidence="3 4">
    <name type="scientific">Drosophila erecta</name>
    <name type="common">Fruit fly</name>
    <dbReference type="NCBI Taxonomy" id="7220"/>
    <lineage>
        <taxon>Eukaryota</taxon>
        <taxon>Metazoa</taxon>
        <taxon>Ecdysozoa</taxon>
        <taxon>Arthropoda</taxon>
        <taxon>Hexapoda</taxon>
        <taxon>Insecta</taxon>
        <taxon>Pterygota</taxon>
        <taxon>Neoptera</taxon>
        <taxon>Endopterygota</taxon>
        <taxon>Diptera</taxon>
        <taxon>Brachycera</taxon>
        <taxon>Muscomorpha</taxon>
        <taxon>Ephydroidea</taxon>
        <taxon>Drosophilidae</taxon>
        <taxon>Drosophila</taxon>
        <taxon>Sophophora</taxon>
    </lineage>
</organism>
<feature type="chain" id="PRO_5002796227" evidence="2">
    <location>
        <begin position="20"/>
        <end position="262"/>
    </location>
</feature>
<feature type="compositionally biased region" description="Polar residues" evidence="1">
    <location>
        <begin position="229"/>
        <end position="262"/>
    </location>
</feature>
<evidence type="ECO:0000256" key="1">
    <source>
        <dbReference type="SAM" id="MobiDB-lite"/>
    </source>
</evidence>
<name>B3P6J7_DROER</name>
<dbReference type="AlphaFoldDB" id="B3P6J7"/>
<dbReference type="OMA" id="FNWPGLN"/>
<reference evidence="3 4" key="2">
    <citation type="journal article" date="2008" name="Bioinformatics">
        <title>Assembly reconciliation.</title>
        <authorList>
            <person name="Zimin A.V."/>
            <person name="Smith D.R."/>
            <person name="Sutton G."/>
            <person name="Yorke J.A."/>
        </authorList>
    </citation>
    <scope>NUCLEOTIDE SEQUENCE [LARGE SCALE GENOMIC DNA]</scope>
    <source>
        <strain evidence="3 4">TSC#14021-0224.01</strain>
    </source>
</reference>
<protein>
    <submittedName>
        <fullName evidence="3">GG11404</fullName>
    </submittedName>
</protein>
<evidence type="ECO:0000313" key="4">
    <source>
        <dbReference type="Proteomes" id="UP000008711"/>
    </source>
</evidence>